<reference evidence="1 2" key="1">
    <citation type="submission" date="2016-10" db="EMBL/GenBank/DDBJ databases">
        <authorList>
            <person name="de Groot N.N."/>
        </authorList>
    </citation>
    <scope>NUCLEOTIDE SEQUENCE [LARGE SCALE GENOMIC DNA]</scope>
    <source>
        <strain evidence="1 2">DSM 18684</strain>
    </source>
</reference>
<dbReference type="SUPFAM" id="SSF56935">
    <property type="entry name" value="Porins"/>
    <property type="match status" value="1"/>
</dbReference>
<keyword evidence="2" id="KW-1185">Reference proteome</keyword>
<proteinExistence type="predicted"/>
<dbReference type="Pfam" id="PF13620">
    <property type="entry name" value="CarboxypepD_reg"/>
    <property type="match status" value="1"/>
</dbReference>
<dbReference type="EMBL" id="FOPP01000002">
    <property type="protein sequence ID" value="SFG78847.1"/>
    <property type="molecule type" value="Genomic_DNA"/>
</dbReference>
<dbReference type="STRING" id="414048.SAMN04489864_102269"/>
<accession>A0A1I2UST7</accession>
<evidence type="ECO:0000313" key="1">
    <source>
        <dbReference type="EMBL" id="SFG78847.1"/>
    </source>
</evidence>
<evidence type="ECO:0000313" key="2">
    <source>
        <dbReference type="Proteomes" id="UP000199666"/>
    </source>
</evidence>
<name>A0A1I2UST7_9SPHI</name>
<dbReference type="InterPro" id="IPR008969">
    <property type="entry name" value="CarboxyPept-like_regulatory"/>
</dbReference>
<dbReference type="Gene3D" id="2.60.40.1120">
    <property type="entry name" value="Carboxypeptidase-like, regulatory domain"/>
    <property type="match status" value="1"/>
</dbReference>
<keyword evidence="1" id="KW-0675">Receptor</keyword>
<gene>
    <name evidence="1" type="ORF">SAMN04489864_102269</name>
</gene>
<dbReference type="AlphaFoldDB" id="A0A1I2UST7"/>
<organism evidence="1 2">
    <name type="scientific">Pedobacter insulae</name>
    <dbReference type="NCBI Taxonomy" id="414048"/>
    <lineage>
        <taxon>Bacteria</taxon>
        <taxon>Pseudomonadati</taxon>
        <taxon>Bacteroidota</taxon>
        <taxon>Sphingobacteriia</taxon>
        <taxon>Sphingobacteriales</taxon>
        <taxon>Sphingobacteriaceae</taxon>
        <taxon>Pedobacter</taxon>
    </lineage>
</organism>
<dbReference type="OrthoDB" id="603275at2"/>
<sequence>MKKQYIVTLLFFLIGVPSLFAQKQIKGKVKDAKGAPIVSANINLKDKEGSILSFTRTNAKGEFTLSFTEDTKDITLEATIIGFAKKIVSVTELNKTYDLTLEEEQINLKTVVVKNRPSLAVNGDTLSYKTSDFADKQDRSIGDVLKKMPGIEVAENGKITYNGKGISALYQDGDNLLDDKYSIGTKAIPHAAVDKVQVIENDQPIKMLRKNNMSDDVAINLVIKDEAKLKVMGDIKAGLGTPSRFDSEANAMLFKKKIKFINNIKGNNIGIDPGNDLTSFNMSDYMRRIDNDKPGSFLSAGAAGVPTLPQNRSLFNKAGLTNLNNLFKLNKDLQIRANVSYLYDKRNQEYNKFSETYLPEQTIRYTELQENIINPQKFQSKININSNAEMYYLNNNFIVDYAPNKINSNVVINGTGAGQSLSQKTFDISNEFNYRKRLKSENTINLYSYLNRSTQPEVLNIRPGLNEDILNNGTPFAGLDQYVKLPSWYTNNYMSFGLVNGKFTQSYRTGFNLQHQQLNSELYRIQNNQTTELISSEMTNNLEWLKGKVYIDGSYEYSGEKLKTSLSLPLSYQSISYNDPSKGVDKKLNKVFLNPSFSAKYQTSPENYVSANYSFRNELGGLDDVYTGTILKNYRSLFANNAPISERKTHGMGAAFNFRRAMQMFFFNAGINYSNTTLNTISSFTLSNNIQQRVVLPLENHVKSLSGQANASKYLFSLRSTINAGFSYTNSQFDQLQNNRLLPFDSKTMAYKAGIDSKITNFMTWSYTANYSVTANRLVNANAVKTNYQQIRQQSNLTFTAFKSVFMKISAEHMYTKQSSQSDLSYLFADFNMRYKFTKLKTDLEFGVTNLANIKKFEAINISANALTNGTYYIPGRVAMLKATFNY</sequence>
<dbReference type="Proteomes" id="UP000199666">
    <property type="component" value="Unassembled WGS sequence"/>
</dbReference>
<dbReference type="RefSeq" id="WP_090992322.1">
    <property type="nucleotide sequence ID" value="NZ_FOPP01000002.1"/>
</dbReference>
<dbReference type="SUPFAM" id="SSF49464">
    <property type="entry name" value="Carboxypeptidase regulatory domain-like"/>
    <property type="match status" value="1"/>
</dbReference>
<protein>
    <submittedName>
        <fullName evidence="1">Outer membrane receptor proteins, mostly Fe transport</fullName>
    </submittedName>
</protein>